<gene>
    <name evidence="1" type="ORF">SAMN02927914_06630</name>
</gene>
<name>A0A1G5ZXR3_9HYPH</name>
<protein>
    <submittedName>
        <fullName evidence="1">Rhodopirellula transposase DDE domain-containing protein</fullName>
    </submittedName>
</protein>
<dbReference type="RefSeq" id="WP_038650363.1">
    <property type="nucleotide sequence ID" value="NZ_FMXM01000048.1"/>
</dbReference>
<reference evidence="1 2" key="1">
    <citation type="submission" date="2016-10" db="EMBL/GenBank/DDBJ databases">
        <authorList>
            <person name="de Groot N.N."/>
        </authorList>
    </citation>
    <scope>NUCLEOTIDE SEQUENCE [LARGE SCALE GENOMIC DNA]</scope>
    <source>
        <strain evidence="1 2">CGMCC 1.12097</strain>
    </source>
</reference>
<accession>A0A1G5ZXR3</accession>
<sequence length="406" mass="44287">MIDVAAIKLRYDAVSPVLDERGRRRFAAAEALTAGWGGIAAVSAATGIARSTIGYGLRELRGAAPDSALGGIRRKGAGRKPLTQTDPTLLSDLERLVDPATRGDPMSPLKWTSKSLRNLAAALCAMGHRVGHDVVGTLLKTLGYSLQGNRKTLEGSSHVDRDAQFQHIARTVKDAITAGQPAISVDTKKKELVGDFKNGGREYRPAGAPEPVRVHDFVDPKLGRAAPYGIYDIADDKGWVSVGIDHDTAAFAVNAIRSWWISMGRDRYAHAHTLTITADGGGSNGSRVRLWKVELQKLADELGLTIAVLHLPPGTSKWNKIEHRLFSFISRNWRGRPLTDYRTIVELIGATTSTAGLTVRCELDENRYPAGIKVSDEDMASLNIIRNEFHGEWNYTIKPQSQKLAR</sequence>
<dbReference type="OrthoDB" id="8782691at2"/>
<dbReference type="EMBL" id="FMXM01000048">
    <property type="protein sequence ID" value="SDA99579.1"/>
    <property type="molecule type" value="Genomic_DNA"/>
</dbReference>
<dbReference type="STRING" id="1165689.SAMN02927914_06630"/>
<evidence type="ECO:0000313" key="1">
    <source>
        <dbReference type="EMBL" id="SDA99579.1"/>
    </source>
</evidence>
<proteinExistence type="predicted"/>
<dbReference type="NCBIfam" id="NF033519">
    <property type="entry name" value="transpos_ISAzo13"/>
    <property type="match status" value="1"/>
</dbReference>
<organism evidence="1 2">
    <name type="scientific">Mesorhizobium qingshengii</name>
    <dbReference type="NCBI Taxonomy" id="1165689"/>
    <lineage>
        <taxon>Bacteria</taxon>
        <taxon>Pseudomonadati</taxon>
        <taxon>Pseudomonadota</taxon>
        <taxon>Alphaproteobacteria</taxon>
        <taxon>Hyphomicrobiales</taxon>
        <taxon>Phyllobacteriaceae</taxon>
        <taxon>Mesorhizobium</taxon>
    </lineage>
</organism>
<dbReference type="Pfam" id="PF07592">
    <property type="entry name" value="DDE_Tnp_ISAZ013"/>
    <property type="match status" value="1"/>
</dbReference>
<dbReference type="AlphaFoldDB" id="A0A1G5ZXR3"/>
<dbReference type="InterPro" id="IPR011518">
    <property type="entry name" value="Transposase_36"/>
</dbReference>
<evidence type="ECO:0000313" key="2">
    <source>
        <dbReference type="Proteomes" id="UP000198588"/>
    </source>
</evidence>
<dbReference type="Proteomes" id="UP000198588">
    <property type="component" value="Unassembled WGS sequence"/>
</dbReference>